<dbReference type="InterPro" id="IPR041470">
    <property type="entry name" value="GCP_N"/>
</dbReference>
<dbReference type="GO" id="GO:0051225">
    <property type="term" value="P:spindle assembly"/>
    <property type="evidence" value="ECO:0007669"/>
    <property type="project" value="TreeGrafter"/>
</dbReference>
<dbReference type="PANTHER" id="PTHR19302">
    <property type="entry name" value="GAMMA TUBULIN COMPLEX PROTEIN"/>
    <property type="match status" value="1"/>
</dbReference>
<dbReference type="InterPro" id="IPR007259">
    <property type="entry name" value="GCP"/>
</dbReference>
<dbReference type="InParanoid" id="A0A0C3I2E3"/>
<evidence type="ECO:0000256" key="2">
    <source>
        <dbReference type="ARBA" id="ARBA00022490"/>
    </source>
</evidence>
<protein>
    <recommendedName>
        <fullName evidence="5">Spindle pole body component</fullName>
    </recommendedName>
</protein>
<dbReference type="AlphaFoldDB" id="A0A0C3I2E3"/>
<dbReference type="OrthoDB" id="775571at2759"/>
<reference evidence="9" key="2">
    <citation type="submission" date="2015-01" db="EMBL/GenBank/DDBJ databases">
        <title>Evolutionary Origins and Diversification of the Mycorrhizal Mutualists.</title>
        <authorList>
            <consortium name="DOE Joint Genome Institute"/>
            <consortium name="Mycorrhizal Genomics Consortium"/>
            <person name="Kohler A."/>
            <person name="Kuo A."/>
            <person name="Nagy L.G."/>
            <person name="Floudas D."/>
            <person name="Copeland A."/>
            <person name="Barry K.W."/>
            <person name="Cichocki N."/>
            <person name="Veneault-Fourrey C."/>
            <person name="LaButti K."/>
            <person name="Lindquist E.A."/>
            <person name="Lipzen A."/>
            <person name="Lundell T."/>
            <person name="Morin E."/>
            <person name="Murat C."/>
            <person name="Riley R."/>
            <person name="Ohm R."/>
            <person name="Sun H."/>
            <person name="Tunlid A."/>
            <person name="Henrissat B."/>
            <person name="Grigoriev I.V."/>
            <person name="Hibbett D.S."/>
            <person name="Martin F."/>
        </authorList>
    </citation>
    <scope>NUCLEOTIDE SEQUENCE [LARGE SCALE GENOMIC DNA]</scope>
    <source>
        <strain evidence="9">Zn</strain>
    </source>
</reference>
<comment type="subcellular location">
    <subcellularLocation>
        <location evidence="5">Cytoplasm</location>
        <location evidence="5">Cytoskeleton</location>
        <location evidence="5">Microtubule organizing center</location>
    </subcellularLocation>
</comment>
<sequence length="965" mass="109187">MDNDNERDPGQVFAIPDLYAPSGLLKDVHWSSDLLFSQLTLDDFSTKLPDIVGESNNNVFFSIPDLPFQTPEAILRPSPRPSLKLVSEQLEEVNDIDDIWLLPEDPPLSVANYQSWDSFDNVKCRELHATYITDAGASVFDAAVSAKRDYLHVGNTGDAVIGTKVYAAALLALGLGRNSVLFQWDEEKKYFVSTFSRVRVPGYTVESLERLSSVFIDCGIMTKSLQTFVQKAYTKDDSPGRIALADAVSNLLSAIQLQLSESASENRSLLQLQVLFRPVQSILTCFQRIVKNVSASRNDESMLSTVFEEIQLLEHRTDSLKEILIEILSRVSRPWLEFTSEWLGLQRETGLPITKEGDGKSFVKVTNRQWVDDRGLDMQQRDYVLNYDQVPSFIPPDNARTLFEVGRSLRFLRDHHPEHPLAKADIIASTNPPSLEWKFSWQDIVAIESKALQYEKDLTAAIRSFSEGSLSANGPNGPNGLDAGQESDETLAELNFFGKLDEDMQAHVLASIDTFNIIPMNEDVTTDRLPSVLHSYLKSNGKASVDDTSIFSPPMALTPLLAFNPLIAAQARIVNGTCMRMIFNSHNLRRHLALQRSFQLLGNGVFSSKLSHALFDPELESAERHRGVARSGGIMGLRLGGRDTWPPASFELRLALMGVLTESYVSTDLPYEPRAAGYLETTLPGDLSFALRDMSEEEIEKCMNADSIEALDFLRLSYKPPQPLEAVITPIILFKYDQIFKLLLLVLRMLYVVSSFFRDATDRSSDWQRLDFVAQRFRIEAHHFVSSVSGYFFDSGIEATWHIFERKLDQVEERINDNDDITLRQNEGLDMLRDYHERVVDRIMFALLLRKRQQPVMQLLQDIFSLILQFSKNYRKRALGIQESVGAGDDIREIYRAFRKKVGVFISVCRGLNEKKGYGEARLIDERKLGEQGLFDASDLMEENTIGHLLARLEMSNYYSRTVDI</sequence>
<name>A0A0C3I2E3_OIDMZ</name>
<dbReference type="InterPro" id="IPR042241">
    <property type="entry name" value="GCP_C_sf"/>
</dbReference>
<dbReference type="GO" id="GO:0005816">
    <property type="term" value="C:spindle pole body"/>
    <property type="evidence" value="ECO:0007669"/>
    <property type="project" value="UniProtKB-ARBA"/>
</dbReference>
<dbReference type="Pfam" id="PF04130">
    <property type="entry name" value="GCP_C_terminal"/>
    <property type="match status" value="1"/>
</dbReference>
<dbReference type="Gene3D" id="1.20.120.1900">
    <property type="entry name" value="Gamma-tubulin complex, C-terminal domain"/>
    <property type="match status" value="1"/>
</dbReference>
<feature type="domain" description="Gamma tubulin complex component protein N-terminal" evidence="7">
    <location>
        <begin position="170"/>
        <end position="437"/>
    </location>
</feature>
<accession>A0A0C3I2E3</accession>
<dbReference type="Pfam" id="PF17681">
    <property type="entry name" value="GCP_N_terminal"/>
    <property type="match status" value="1"/>
</dbReference>
<evidence type="ECO:0000313" key="9">
    <source>
        <dbReference type="Proteomes" id="UP000054321"/>
    </source>
</evidence>
<evidence type="ECO:0000259" key="7">
    <source>
        <dbReference type="Pfam" id="PF17681"/>
    </source>
</evidence>
<evidence type="ECO:0000256" key="1">
    <source>
        <dbReference type="ARBA" id="ARBA00010337"/>
    </source>
</evidence>
<feature type="domain" description="Gamma tubulin complex component C-terminal" evidence="6">
    <location>
        <begin position="588"/>
        <end position="959"/>
    </location>
</feature>
<dbReference type="Proteomes" id="UP000054321">
    <property type="component" value="Unassembled WGS sequence"/>
</dbReference>
<dbReference type="EMBL" id="KN832870">
    <property type="protein sequence ID" value="KIN08577.1"/>
    <property type="molecule type" value="Genomic_DNA"/>
</dbReference>
<comment type="similarity">
    <text evidence="1 5">Belongs to the TUBGCP family.</text>
</comment>
<evidence type="ECO:0000256" key="3">
    <source>
        <dbReference type="ARBA" id="ARBA00022701"/>
    </source>
</evidence>
<dbReference type="GO" id="GO:0000930">
    <property type="term" value="C:gamma-tubulin complex"/>
    <property type="evidence" value="ECO:0007669"/>
    <property type="project" value="TreeGrafter"/>
</dbReference>
<evidence type="ECO:0000256" key="5">
    <source>
        <dbReference type="RuleBase" id="RU363050"/>
    </source>
</evidence>
<organism evidence="8 9">
    <name type="scientific">Oidiodendron maius (strain Zn)</name>
    <dbReference type="NCBI Taxonomy" id="913774"/>
    <lineage>
        <taxon>Eukaryota</taxon>
        <taxon>Fungi</taxon>
        <taxon>Dikarya</taxon>
        <taxon>Ascomycota</taxon>
        <taxon>Pezizomycotina</taxon>
        <taxon>Leotiomycetes</taxon>
        <taxon>Leotiomycetes incertae sedis</taxon>
        <taxon>Myxotrichaceae</taxon>
        <taxon>Oidiodendron</taxon>
    </lineage>
</organism>
<dbReference type="GO" id="GO:0007020">
    <property type="term" value="P:microtubule nucleation"/>
    <property type="evidence" value="ECO:0007669"/>
    <property type="project" value="InterPro"/>
</dbReference>
<proteinExistence type="inferred from homology"/>
<keyword evidence="4 5" id="KW-0206">Cytoskeleton</keyword>
<evidence type="ECO:0000313" key="8">
    <source>
        <dbReference type="EMBL" id="KIN08577.1"/>
    </source>
</evidence>
<evidence type="ECO:0000256" key="4">
    <source>
        <dbReference type="ARBA" id="ARBA00023212"/>
    </source>
</evidence>
<dbReference type="PANTHER" id="PTHR19302:SF70">
    <property type="entry name" value="GAMMA-TUBULIN COMPLEX COMPONENT 6"/>
    <property type="match status" value="1"/>
</dbReference>
<dbReference type="GO" id="GO:0051321">
    <property type="term" value="P:meiotic cell cycle"/>
    <property type="evidence" value="ECO:0007669"/>
    <property type="project" value="TreeGrafter"/>
</dbReference>
<dbReference type="HOGENOM" id="CLU_006331_0_0_1"/>
<dbReference type="GO" id="GO:0031122">
    <property type="term" value="P:cytoplasmic microtubule organization"/>
    <property type="evidence" value="ECO:0007669"/>
    <property type="project" value="TreeGrafter"/>
</dbReference>
<gene>
    <name evidence="8" type="ORF">OIDMADRAFT_175358</name>
</gene>
<keyword evidence="2 5" id="KW-0963">Cytoplasm</keyword>
<dbReference type="GO" id="GO:0000278">
    <property type="term" value="P:mitotic cell cycle"/>
    <property type="evidence" value="ECO:0007669"/>
    <property type="project" value="TreeGrafter"/>
</dbReference>
<dbReference type="GO" id="GO:0005874">
    <property type="term" value="C:microtubule"/>
    <property type="evidence" value="ECO:0007669"/>
    <property type="project" value="UniProtKB-KW"/>
</dbReference>
<dbReference type="STRING" id="913774.A0A0C3I2E3"/>
<keyword evidence="3 5" id="KW-0493">Microtubule</keyword>
<dbReference type="GO" id="GO:0000922">
    <property type="term" value="C:spindle pole"/>
    <property type="evidence" value="ECO:0007669"/>
    <property type="project" value="InterPro"/>
</dbReference>
<dbReference type="GO" id="GO:0051011">
    <property type="term" value="F:microtubule minus-end binding"/>
    <property type="evidence" value="ECO:0007669"/>
    <property type="project" value="TreeGrafter"/>
</dbReference>
<dbReference type="FunFam" id="1.20.120.1900:FF:000013">
    <property type="entry name" value="Spindle pole body component"/>
    <property type="match status" value="1"/>
</dbReference>
<dbReference type="InterPro" id="IPR040457">
    <property type="entry name" value="GCP_C"/>
</dbReference>
<reference evidence="8 9" key="1">
    <citation type="submission" date="2014-04" db="EMBL/GenBank/DDBJ databases">
        <authorList>
            <consortium name="DOE Joint Genome Institute"/>
            <person name="Kuo A."/>
            <person name="Martino E."/>
            <person name="Perotto S."/>
            <person name="Kohler A."/>
            <person name="Nagy L.G."/>
            <person name="Floudas D."/>
            <person name="Copeland A."/>
            <person name="Barry K.W."/>
            <person name="Cichocki N."/>
            <person name="Veneault-Fourrey C."/>
            <person name="LaButti K."/>
            <person name="Lindquist E.A."/>
            <person name="Lipzen A."/>
            <person name="Lundell T."/>
            <person name="Morin E."/>
            <person name="Murat C."/>
            <person name="Sun H."/>
            <person name="Tunlid A."/>
            <person name="Henrissat B."/>
            <person name="Grigoriev I.V."/>
            <person name="Hibbett D.S."/>
            <person name="Martin F."/>
            <person name="Nordberg H.P."/>
            <person name="Cantor M.N."/>
            <person name="Hua S.X."/>
        </authorList>
    </citation>
    <scope>NUCLEOTIDE SEQUENCE [LARGE SCALE GENOMIC DNA]</scope>
    <source>
        <strain evidence="8 9">Zn</strain>
    </source>
</reference>
<evidence type="ECO:0000259" key="6">
    <source>
        <dbReference type="Pfam" id="PF04130"/>
    </source>
</evidence>
<keyword evidence="9" id="KW-1185">Reference proteome</keyword>
<dbReference type="GO" id="GO:0043015">
    <property type="term" value="F:gamma-tubulin binding"/>
    <property type="evidence" value="ECO:0007669"/>
    <property type="project" value="InterPro"/>
</dbReference>